<dbReference type="Pfam" id="PF00380">
    <property type="entry name" value="Ribosomal_S9"/>
    <property type="match status" value="1"/>
</dbReference>
<comment type="caution">
    <text evidence="3">The sequence shown here is derived from an EMBL/GenBank/DDBJ whole genome shotgun (WGS) entry which is preliminary data.</text>
</comment>
<evidence type="ECO:0000256" key="2">
    <source>
        <dbReference type="ARBA" id="ARBA00023274"/>
    </source>
</evidence>
<evidence type="ECO:0000313" key="3">
    <source>
        <dbReference type="EMBL" id="MPM79759.1"/>
    </source>
</evidence>
<organism evidence="3">
    <name type="scientific">bioreactor metagenome</name>
    <dbReference type="NCBI Taxonomy" id="1076179"/>
    <lineage>
        <taxon>unclassified sequences</taxon>
        <taxon>metagenomes</taxon>
        <taxon>ecological metagenomes</taxon>
    </lineage>
</organism>
<dbReference type="GO" id="GO:1990904">
    <property type="term" value="C:ribonucleoprotein complex"/>
    <property type="evidence" value="ECO:0007669"/>
    <property type="project" value="UniProtKB-KW"/>
</dbReference>
<gene>
    <name evidence="3" type="ORF">SDC9_126800</name>
</gene>
<reference evidence="3" key="1">
    <citation type="submission" date="2019-08" db="EMBL/GenBank/DDBJ databases">
        <authorList>
            <person name="Kucharzyk K."/>
            <person name="Murdoch R.W."/>
            <person name="Higgins S."/>
            <person name="Loffler F."/>
        </authorList>
    </citation>
    <scope>NUCLEOTIDE SEQUENCE</scope>
</reference>
<protein>
    <recommendedName>
        <fullName evidence="4">30S ribosomal protein S9</fullName>
    </recommendedName>
</protein>
<dbReference type="Gene3D" id="3.30.230.10">
    <property type="match status" value="1"/>
</dbReference>
<dbReference type="InterPro" id="IPR000754">
    <property type="entry name" value="Ribosomal_uS9"/>
</dbReference>
<dbReference type="AlphaFoldDB" id="A0A645CS75"/>
<evidence type="ECO:0000256" key="1">
    <source>
        <dbReference type="ARBA" id="ARBA00022980"/>
    </source>
</evidence>
<dbReference type="InterPro" id="IPR020568">
    <property type="entry name" value="Ribosomal_Su5_D2-typ_SF"/>
</dbReference>
<dbReference type="InterPro" id="IPR014721">
    <property type="entry name" value="Ribsml_uS5_D2-typ_fold_subgr"/>
</dbReference>
<accession>A0A645CS75</accession>
<name>A0A645CS75_9ZZZZ</name>
<dbReference type="GO" id="GO:0006412">
    <property type="term" value="P:translation"/>
    <property type="evidence" value="ECO:0007669"/>
    <property type="project" value="InterPro"/>
</dbReference>
<evidence type="ECO:0008006" key="4">
    <source>
        <dbReference type="Google" id="ProtNLM"/>
    </source>
</evidence>
<proteinExistence type="predicted"/>
<dbReference type="SUPFAM" id="SSF54211">
    <property type="entry name" value="Ribosomal protein S5 domain 2-like"/>
    <property type="match status" value="1"/>
</dbReference>
<sequence length="59" mass="6597">MGQVDSLSLAIARGLVKIDEKFKSDLRVAGLLTVDSRIRERRMVGTGGKSRRQKQSPKR</sequence>
<dbReference type="EMBL" id="VSSQ01029575">
    <property type="protein sequence ID" value="MPM79759.1"/>
    <property type="molecule type" value="Genomic_DNA"/>
</dbReference>
<dbReference type="GO" id="GO:0003735">
    <property type="term" value="F:structural constituent of ribosome"/>
    <property type="evidence" value="ECO:0007669"/>
    <property type="project" value="InterPro"/>
</dbReference>
<keyword evidence="1" id="KW-0689">Ribosomal protein</keyword>
<dbReference type="GO" id="GO:0005840">
    <property type="term" value="C:ribosome"/>
    <property type="evidence" value="ECO:0007669"/>
    <property type="project" value="UniProtKB-KW"/>
</dbReference>
<keyword evidence="2" id="KW-0687">Ribonucleoprotein</keyword>